<evidence type="ECO:0000313" key="3">
    <source>
        <dbReference type="Proteomes" id="UP000242287"/>
    </source>
</evidence>
<keyword evidence="1" id="KW-1133">Transmembrane helix</keyword>
<evidence type="ECO:0000256" key="1">
    <source>
        <dbReference type="SAM" id="Phobius"/>
    </source>
</evidence>
<keyword evidence="1" id="KW-0812">Transmembrane</keyword>
<protein>
    <submittedName>
        <fullName evidence="2">Uncharacterized protein</fullName>
    </submittedName>
</protein>
<sequence length="165" mass="18692">MHITTNSIGHTITITIPDALDSAIQYALRLTNEHPQGFALLLFIWSFYPEFPFDIVYYILIGIPTVLFLSVINCLGFIRRGVARGSYAAEYQSRMYGPFTPANSYFAQYQSYGALGIHHPLSDEDLPRRRGLGMTLFSWGLFLASIYVFLDSVVHNRNTGKWSAE</sequence>
<proteinExistence type="predicted"/>
<feature type="transmembrane region" description="Helical" evidence="1">
    <location>
        <begin position="55"/>
        <end position="78"/>
    </location>
</feature>
<dbReference type="AlphaFoldDB" id="A0A2A9NKG7"/>
<dbReference type="Proteomes" id="UP000242287">
    <property type="component" value="Unassembled WGS sequence"/>
</dbReference>
<dbReference type="Gene3D" id="6.10.110.10">
    <property type="match status" value="1"/>
</dbReference>
<dbReference type="EMBL" id="KZ302073">
    <property type="protein sequence ID" value="PFH48190.1"/>
    <property type="molecule type" value="Genomic_DNA"/>
</dbReference>
<dbReference type="OrthoDB" id="440424at2759"/>
<name>A0A2A9NKG7_9AGAR</name>
<organism evidence="2 3">
    <name type="scientific">Amanita thiersii Skay4041</name>
    <dbReference type="NCBI Taxonomy" id="703135"/>
    <lineage>
        <taxon>Eukaryota</taxon>
        <taxon>Fungi</taxon>
        <taxon>Dikarya</taxon>
        <taxon>Basidiomycota</taxon>
        <taxon>Agaricomycotina</taxon>
        <taxon>Agaricomycetes</taxon>
        <taxon>Agaricomycetidae</taxon>
        <taxon>Agaricales</taxon>
        <taxon>Pluteineae</taxon>
        <taxon>Amanitaceae</taxon>
        <taxon>Amanita</taxon>
    </lineage>
</organism>
<evidence type="ECO:0000313" key="2">
    <source>
        <dbReference type="EMBL" id="PFH48190.1"/>
    </source>
</evidence>
<feature type="transmembrane region" description="Helical" evidence="1">
    <location>
        <begin position="131"/>
        <end position="150"/>
    </location>
</feature>
<accession>A0A2A9NKG7</accession>
<dbReference type="InterPro" id="IPR038213">
    <property type="entry name" value="IFI6/IFI27-like_sf"/>
</dbReference>
<reference evidence="2 3" key="1">
    <citation type="submission" date="2014-02" db="EMBL/GenBank/DDBJ databases">
        <title>Transposable element dynamics among asymbiotic and ectomycorrhizal Amanita fungi.</title>
        <authorList>
            <consortium name="DOE Joint Genome Institute"/>
            <person name="Hess J."/>
            <person name="Skrede I."/>
            <person name="Wolfe B."/>
            <person name="LaButti K."/>
            <person name="Ohm R.A."/>
            <person name="Grigoriev I.V."/>
            <person name="Pringle A."/>
        </authorList>
    </citation>
    <scope>NUCLEOTIDE SEQUENCE [LARGE SCALE GENOMIC DNA]</scope>
    <source>
        <strain evidence="2 3">SKay4041</strain>
    </source>
</reference>
<gene>
    <name evidence="2" type="ORF">AMATHDRAFT_66076</name>
</gene>
<keyword evidence="1" id="KW-0472">Membrane</keyword>
<keyword evidence="3" id="KW-1185">Reference proteome</keyword>